<sequence length="93" mass="10533">MTKRTCRRVFPPSSGLPSLLRLVGPDKLYHILVSRIIFLLLVQRLPLMAGILITLAVGLLKELWDHYYGSGFCWADLVANKIGIVITMAIYYK</sequence>
<evidence type="ECO:0000313" key="3">
    <source>
        <dbReference type="Proteomes" id="UP001497493"/>
    </source>
</evidence>
<keyword evidence="1" id="KW-1133">Transmembrane helix</keyword>
<dbReference type="Proteomes" id="UP001497493">
    <property type="component" value="Chromosome"/>
</dbReference>
<accession>A0ABM9NJQ4</accession>
<keyword evidence="3" id="KW-1185">Reference proteome</keyword>
<reference evidence="2 3" key="1">
    <citation type="submission" date="2024-04" db="EMBL/GenBank/DDBJ databases">
        <authorList>
            <person name="Cremers G."/>
        </authorList>
    </citation>
    <scope>NUCLEOTIDE SEQUENCE [LARGE SCALE GENOMIC DNA]</scope>
    <source>
        <strain evidence="2">MeCH1-AG</strain>
    </source>
</reference>
<keyword evidence="1" id="KW-0472">Membrane</keyword>
<organism evidence="2 3">
    <name type="scientific">Candidatus Methylocalor cossyra</name>
    <dbReference type="NCBI Taxonomy" id="3108543"/>
    <lineage>
        <taxon>Bacteria</taxon>
        <taxon>Pseudomonadati</taxon>
        <taxon>Pseudomonadota</taxon>
        <taxon>Gammaproteobacteria</taxon>
        <taxon>Methylococcales</taxon>
        <taxon>Methylococcaceae</taxon>
        <taxon>Candidatus Methylocalor</taxon>
    </lineage>
</organism>
<feature type="transmembrane region" description="Helical" evidence="1">
    <location>
        <begin position="66"/>
        <end position="92"/>
    </location>
</feature>
<keyword evidence="1" id="KW-0812">Transmembrane</keyword>
<dbReference type="EMBL" id="OZ026884">
    <property type="protein sequence ID" value="CAL1240822.1"/>
    <property type="molecule type" value="Genomic_DNA"/>
</dbReference>
<gene>
    <name evidence="2" type="ORF">MECH1_V1_2046</name>
</gene>
<name>A0ABM9NJQ4_9GAMM</name>
<protein>
    <recommendedName>
        <fullName evidence="4">VanZ-like domain-containing protein</fullName>
    </recommendedName>
</protein>
<evidence type="ECO:0000313" key="2">
    <source>
        <dbReference type="EMBL" id="CAL1240822.1"/>
    </source>
</evidence>
<evidence type="ECO:0008006" key="4">
    <source>
        <dbReference type="Google" id="ProtNLM"/>
    </source>
</evidence>
<feature type="transmembrane region" description="Helical" evidence="1">
    <location>
        <begin position="36"/>
        <end position="60"/>
    </location>
</feature>
<evidence type="ECO:0000256" key="1">
    <source>
        <dbReference type="SAM" id="Phobius"/>
    </source>
</evidence>
<proteinExistence type="predicted"/>